<evidence type="ECO:0000256" key="1">
    <source>
        <dbReference type="ARBA" id="ARBA00022553"/>
    </source>
</evidence>
<dbReference type="SUPFAM" id="SSF52172">
    <property type="entry name" value="CheY-like"/>
    <property type="match status" value="1"/>
</dbReference>
<protein>
    <submittedName>
        <fullName evidence="4">Response regulator</fullName>
    </submittedName>
</protein>
<name>A0ABW6V4I2_MICFU</name>
<dbReference type="CDD" id="cd00156">
    <property type="entry name" value="REC"/>
    <property type="match status" value="1"/>
</dbReference>
<dbReference type="InterPro" id="IPR001789">
    <property type="entry name" value="Sig_transdc_resp-reg_receiver"/>
</dbReference>
<dbReference type="Proteomes" id="UP001602119">
    <property type="component" value="Unassembled WGS sequence"/>
</dbReference>
<dbReference type="PANTHER" id="PTHR44591:SF18">
    <property type="entry name" value="REGULATORY PROTEIN"/>
    <property type="match status" value="1"/>
</dbReference>
<proteinExistence type="predicted"/>
<evidence type="ECO:0000313" key="5">
    <source>
        <dbReference type="Proteomes" id="UP001602119"/>
    </source>
</evidence>
<feature type="modified residue" description="4-aspartylphosphate" evidence="2">
    <location>
        <position position="54"/>
    </location>
</feature>
<dbReference type="Pfam" id="PF00072">
    <property type="entry name" value="Response_reg"/>
    <property type="match status" value="1"/>
</dbReference>
<dbReference type="RefSeq" id="WP_387341382.1">
    <property type="nucleotide sequence ID" value="NZ_JBIAXI010000004.1"/>
</dbReference>
<comment type="caution">
    <text evidence="4">The sequence shown here is derived from an EMBL/GenBank/DDBJ whole genome shotgun (WGS) entry which is preliminary data.</text>
</comment>
<gene>
    <name evidence="4" type="ORF">ACFY05_08815</name>
</gene>
<keyword evidence="5" id="KW-1185">Reference proteome</keyword>
<keyword evidence="1 2" id="KW-0597">Phosphoprotein</keyword>
<dbReference type="PROSITE" id="PS50110">
    <property type="entry name" value="RESPONSE_REGULATORY"/>
    <property type="match status" value="1"/>
</dbReference>
<dbReference type="InterPro" id="IPR050595">
    <property type="entry name" value="Bact_response_regulator"/>
</dbReference>
<accession>A0ABW6V4I2</accession>
<dbReference type="InterPro" id="IPR011006">
    <property type="entry name" value="CheY-like_superfamily"/>
</dbReference>
<evidence type="ECO:0000259" key="3">
    <source>
        <dbReference type="PROSITE" id="PS50110"/>
    </source>
</evidence>
<feature type="domain" description="Response regulatory" evidence="3">
    <location>
        <begin position="4"/>
        <end position="121"/>
    </location>
</feature>
<reference evidence="4 5" key="1">
    <citation type="submission" date="2024-10" db="EMBL/GenBank/DDBJ databases">
        <title>The Natural Products Discovery Center: Release of the First 8490 Sequenced Strains for Exploring Actinobacteria Biosynthetic Diversity.</title>
        <authorList>
            <person name="Kalkreuter E."/>
            <person name="Kautsar S.A."/>
            <person name="Yang D."/>
            <person name="Bader C.D."/>
            <person name="Teijaro C.N."/>
            <person name="Fluegel L."/>
            <person name="Davis C.M."/>
            <person name="Simpson J.R."/>
            <person name="Lauterbach L."/>
            <person name="Steele A.D."/>
            <person name="Gui C."/>
            <person name="Meng S."/>
            <person name="Li G."/>
            <person name="Viehrig K."/>
            <person name="Ye F."/>
            <person name="Su P."/>
            <person name="Kiefer A.F."/>
            <person name="Nichols A."/>
            <person name="Cepeda A.J."/>
            <person name="Yan W."/>
            <person name="Fan B."/>
            <person name="Jiang Y."/>
            <person name="Adhikari A."/>
            <person name="Zheng C.-J."/>
            <person name="Schuster L."/>
            <person name="Cowan T.M."/>
            <person name="Smanski M.J."/>
            <person name="Chevrette M.G."/>
            <person name="De Carvalho L.P.S."/>
            <person name="Shen B."/>
        </authorList>
    </citation>
    <scope>NUCLEOTIDE SEQUENCE [LARGE SCALE GENOMIC DNA]</scope>
    <source>
        <strain evidence="4 5">NPDC001281</strain>
    </source>
</reference>
<dbReference type="PANTHER" id="PTHR44591">
    <property type="entry name" value="STRESS RESPONSE REGULATOR PROTEIN 1"/>
    <property type="match status" value="1"/>
</dbReference>
<evidence type="ECO:0000256" key="2">
    <source>
        <dbReference type="PROSITE-ProRule" id="PRU00169"/>
    </source>
</evidence>
<sequence>MPLSCLIVDDSDHFKEAARQLLEADGIAVLGAVSTTAEALRLFGVLRPDFVLVDIDLGEESGFDLTLRLVDAAGGDPPNIILISTYDETDFAEMIAASPAVAFLPKPSLSGSAINEILREVADTGR</sequence>
<dbReference type="SMART" id="SM00448">
    <property type="entry name" value="REC"/>
    <property type="match status" value="1"/>
</dbReference>
<evidence type="ECO:0000313" key="4">
    <source>
        <dbReference type="EMBL" id="MFF4772942.1"/>
    </source>
</evidence>
<organism evidence="4 5">
    <name type="scientific">Microtetraspora fusca</name>
    <dbReference type="NCBI Taxonomy" id="1997"/>
    <lineage>
        <taxon>Bacteria</taxon>
        <taxon>Bacillati</taxon>
        <taxon>Actinomycetota</taxon>
        <taxon>Actinomycetes</taxon>
        <taxon>Streptosporangiales</taxon>
        <taxon>Streptosporangiaceae</taxon>
        <taxon>Microtetraspora</taxon>
    </lineage>
</organism>
<dbReference type="Gene3D" id="3.40.50.2300">
    <property type="match status" value="1"/>
</dbReference>
<dbReference type="EMBL" id="JBIAXI010000004">
    <property type="protein sequence ID" value="MFF4772942.1"/>
    <property type="molecule type" value="Genomic_DNA"/>
</dbReference>